<dbReference type="EMBL" id="LGFG01000054">
    <property type="protein sequence ID" value="KUK23083.1"/>
    <property type="molecule type" value="Genomic_DNA"/>
</dbReference>
<comment type="caution">
    <text evidence="1">The sequence shown here is derived from an EMBL/GenBank/DDBJ whole genome shotgun (WGS) entry which is preliminary data.</text>
</comment>
<organism evidence="1 2">
    <name type="scientific">Thermotoga petrophila</name>
    <dbReference type="NCBI Taxonomy" id="93929"/>
    <lineage>
        <taxon>Bacteria</taxon>
        <taxon>Thermotogati</taxon>
        <taxon>Thermotogota</taxon>
        <taxon>Thermotogae</taxon>
        <taxon>Thermotogales</taxon>
        <taxon>Thermotogaceae</taxon>
        <taxon>Thermotoga</taxon>
    </lineage>
</organism>
<sequence>MLLVVIAFVVFLVLGMPVAFAIGI</sequence>
<dbReference type="Proteomes" id="UP000058636">
    <property type="component" value="Unassembled WGS sequence"/>
</dbReference>
<name>A0A101EQL3_9THEM</name>
<evidence type="ECO:0000313" key="1">
    <source>
        <dbReference type="EMBL" id="KUK23083.1"/>
    </source>
</evidence>
<gene>
    <name evidence="1" type="ORF">XD57_0809</name>
</gene>
<proteinExistence type="predicted"/>
<dbReference type="AlphaFoldDB" id="A0A101EQL3"/>
<protein>
    <submittedName>
        <fullName evidence="1">Uncharacterized protein</fullName>
    </submittedName>
</protein>
<reference evidence="1 2" key="1">
    <citation type="journal article" date="2015" name="MBio">
        <title>Genome-Resolved Metagenomic Analysis Reveals Roles for Candidate Phyla and Other Microbial Community Members in Biogeochemical Transformations in Oil Reservoirs.</title>
        <authorList>
            <person name="Hu P."/>
            <person name="Tom L."/>
            <person name="Singh A."/>
            <person name="Thomas B.C."/>
            <person name="Baker B.J."/>
            <person name="Piceno Y.M."/>
            <person name="Andersen G.L."/>
            <person name="Banfield J.F."/>
        </authorList>
    </citation>
    <scope>NUCLEOTIDE SEQUENCE [LARGE SCALE GENOMIC DNA]</scope>
    <source>
        <strain evidence="1">46_26</strain>
    </source>
</reference>
<feature type="non-terminal residue" evidence="1">
    <location>
        <position position="24"/>
    </location>
</feature>
<accession>A0A101EQL3</accession>
<evidence type="ECO:0000313" key="2">
    <source>
        <dbReference type="Proteomes" id="UP000058636"/>
    </source>
</evidence>